<keyword evidence="3" id="KW-1185">Reference proteome</keyword>
<feature type="signal peptide" evidence="1">
    <location>
        <begin position="1"/>
        <end position="16"/>
    </location>
</feature>
<comment type="caution">
    <text evidence="2">The sequence shown here is derived from an EMBL/GenBank/DDBJ whole genome shotgun (WGS) entry which is preliminary data.</text>
</comment>
<accession>A0A8H6X3Q6</accession>
<organism evidence="2 3">
    <name type="scientific">Mycena sanguinolenta</name>
    <dbReference type="NCBI Taxonomy" id="230812"/>
    <lineage>
        <taxon>Eukaryota</taxon>
        <taxon>Fungi</taxon>
        <taxon>Dikarya</taxon>
        <taxon>Basidiomycota</taxon>
        <taxon>Agaricomycotina</taxon>
        <taxon>Agaricomycetes</taxon>
        <taxon>Agaricomycetidae</taxon>
        <taxon>Agaricales</taxon>
        <taxon>Marasmiineae</taxon>
        <taxon>Mycenaceae</taxon>
        <taxon>Mycena</taxon>
    </lineage>
</organism>
<dbReference type="AlphaFoldDB" id="A0A8H6X3Q6"/>
<gene>
    <name evidence="2" type="ORF">MSAN_02416500</name>
</gene>
<dbReference type="EMBL" id="JACAZH010000054">
    <property type="protein sequence ID" value="KAF7333575.1"/>
    <property type="molecule type" value="Genomic_DNA"/>
</dbReference>
<name>A0A8H6X3Q6_9AGAR</name>
<dbReference type="OrthoDB" id="2888812at2759"/>
<feature type="chain" id="PRO_5034167482" evidence="1">
    <location>
        <begin position="17"/>
        <end position="105"/>
    </location>
</feature>
<evidence type="ECO:0000313" key="3">
    <source>
        <dbReference type="Proteomes" id="UP000623467"/>
    </source>
</evidence>
<proteinExistence type="predicted"/>
<keyword evidence="1" id="KW-0732">Signal</keyword>
<evidence type="ECO:0000256" key="1">
    <source>
        <dbReference type="SAM" id="SignalP"/>
    </source>
</evidence>
<sequence>MKLLSLLLFIFTLSAGLPTPRQTEVTCTTRYSAINSLIEDLEARVRVADPSFLTSFYGSKTSLDCGGTLVQTYVDNILAVIATPDSWCIIDGDGWGDYECSIEYL</sequence>
<protein>
    <submittedName>
        <fullName evidence="2">Uncharacterized protein</fullName>
    </submittedName>
</protein>
<evidence type="ECO:0000313" key="2">
    <source>
        <dbReference type="EMBL" id="KAF7333575.1"/>
    </source>
</evidence>
<dbReference type="Proteomes" id="UP000623467">
    <property type="component" value="Unassembled WGS sequence"/>
</dbReference>
<reference evidence="2" key="1">
    <citation type="submission" date="2020-05" db="EMBL/GenBank/DDBJ databases">
        <title>Mycena genomes resolve the evolution of fungal bioluminescence.</title>
        <authorList>
            <person name="Tsai I.J."/>
        </authorList>
    </citation>
    <scope>NUCLEOTIDE SEQUENCE</scope>
    <source>
        <strain evidence="2">160909Yilan</strain>
    </source>
</reference>